<evidence type="ECO:0000313" key="5">
    <source>
        <dbReference type="EMBL" id="SDW31938.1"/>
    </source>
</evidence>
<dbReference type="PANTHER" id="PTHR24171">
    <property type="entry name" value="ANKYRIN REPEAT DOMAIN-CONTAINING PROTEIN 39-RELATED"/>
    <property type="match status" value="1"/>
</dbReference>
<dbReference type="Pfam" id="PF12796">
    <property type="entry name" value="Ank_2"/>
    <property type="match status" value="1"/>
</dbReference>
<evidence type="ECO:0000256" key="3">
    <source>
        <dbReference type="PROSITE-ProRule" id="PRU00023"/>
    </source>
</evidence>
<feature type="repeat" description="ANK" evidence="3">
    <location>
        <begin position="500"/>
        <end position="532"/>
    </location>
</feature>
<keyword evidence="6" id="KW-1185">Reference proteome</keyword>
<dbReference type="InterPro" id="IPR036770">
    <property type="entry name" value="Ankyrin_rpt-contain_sf"/>
</dbReference>
<comment type="caution">
    <text evidence="4">The sequence shown here is derived from an EMBL/GenBank/DDBJ whole genome shotgun (WGS) entry which is preliminary data.</text>
</comment>
<dbReference type="InterPro" id="IPR002110">
    <property type="entry name" value="Ankyrin_rpt"/>
</dbReference>
<dbReference type="EMBL" id="FNOB01000002">
    <property type="protein sequence ID" value="SDW31938.1"/>
    <property type="molecule type" value="Genomic_DNA"/>
</dbReference>
<proteinExistence type="predicted"/>
<accession>A0AAN4UP97</accession>
<reference evidence="5 6" key="2">
    <citation type="submission" date="2016-10" db="EMBL/GenBank/DDBJ databases">
        <authorList>
            <person name="Varghese N."/>
            <person name="Submissions S."/>
        </authorList>
    </citation>
    <scope>NUCLEOTIDE SEQUENCE [LARGE SCALE GENOMIC DNA]</scope>
    <source>
        <strain evidence="5 6">DSM 24802</strain>
    </source>
</reference>
<evidence type="ECO:0000256" key="1">
    <source>
        <dbReference type="ARBA" id="ARBA00022737"/>
    </source>
</evidence>
<name>A0AAN4UP97_9RHOB</name>
<dbReference type="PANTHER" id="PTHR24171:SF8">
    <property type="entry name" value="BRCA1-ASSOCIATED RING DOMAIN PROTEIN 1"/>
    <property type="match status" value="1"/>
</dbReference>
<dbReference type="PROSITE" id="PS50088">
    <property type="entry name" value="ANK_REPEAT"/>
    <property type="match status" value="1"/>
</dbReference>
<dbReference type="Proteomes" id="UP000199541">
    <property type="component" value="Unassembled WGS sequence"/>
</dbReference>
<dbReference type="Gene3D" id="1.25.40.20">
    <property type="entry name" value="Ankyrin repeat-containing domain"/>
    <property type="match status" value="1"/>
</dbReference>
<gene>
    <name evidence="4" type="ORF">GCM10008024_05470</name>
    <name evidence="5" type="ORF">SAMN05444006_102326</name>
</gene>
<evidence type="ECO:0000313" key="4">
    <source>
        <dbReference type="EMBL" id="GHD99169.1"/>
    </source>
</evidence>
<evidence type="ECO:0000256" key="2">
    <source>
        <dbReference type="ARBA" id="ARBA00023043"/>
    </source>
</evidence>
<evidence type="ECO:0000313" key="7">
    <source>
        <dbReference type="Proteomes" id="UP000634647"/>
    </source>
</evidence>
<keyword evidence="2 3" id="KW-0040">ANK repeat</keyword>
<dbReference type="SMART" id="SM00248">
    <property type="entry name" value="ANK"/>
    <property type="match status" value="2"/>
</dbReference>
<dbReference type="EMBL" id="BNAB01000002">
    <property type="protein sequence ID" value="GHD99169.1"/>
    <property type="molecule type" value="Genomic_DNA"/>
</dbReference>
<reference evidence="4" key="3">
    <citation type="submission" date="2023-06" db="EMBL/GenBank/DDBJ databases">
        <authorList>
            <person name="Sun Q."/>
            <person name="Zhou Y."/>
        </authorList>
    </citation>
    <scope>NUCLEOTIDE SEQUENCE</scope>
    <source>
        <strain evidence="4">CGMCC 1.10859</strain>
    </source>
</reference>
<dbReference type="AlphaFoldDB" id="A0AAN4UP97"/>
<sequence>MTADLSLTPIPQPSEIIGFLIRNFSQVDDANNEAFKKSLQRLKDGKPLDVDTAMGLLETHLKPIVDAGAGKWNLLGFLREALENYVDLCRNLDCGALAAEDVRRVFDRVAGAIFAHHLRLAFKGSGVDPETVIGNPDEGLRLLWRARLKGRAQGAVAREIENACGRAVYGSTWEDNLRRWKTGRSMQTRMILELIEHWDLEFGFALLSARAYREYCKFPLVDPAMHRTENRISHDRLQSEIEALMSGEKGLACLLPPPVQQDEIDLMRLIDPRRAKLPGEAAAAEACLTRIEDALAGEPRLAGLGVLRGRYEMQMGRRQQALEAFEAAANWFAFRSAMQMKIALHHLLFIAAALGDKHRLNRWRAWAEGVGLLVDIPDPEGSLARDFPHPYPGAEGLPAGRPHAGLVALEEWKRRPADTRNPNRMIKGYGPTPTPQLGLFAHLGQAEKVRRLLDAGGDPDKFDANGGSALLMAIQGGDDTCVEFLIQASAPTTINTRTRKGKSPLHEAISARRPDWVEGLLNRGADVELRGTHGQTPLFQAVGLFTPVEQALAGLLDLPPMNRAIQKESLFS</sequence>
<dbReference type="SUPFAM" id="SSF48403">
    <property type="entry name" value="Ankyrin repeat"/>
    <property type="match status" value="1"/>
</dbReference>
<dbReference type="GO" id="GO:0004842">
    <property type="term" value="F:ubiquitin-protein transferase activity"/>
    <property type="evidence" value="ECO:0007669"/>
    <property type="project" value="TreeGrafter"/>
</dbReference>
<protein>
    <submittedName>
        <fullName evidence="5">Ankyrin repeat-containing protein</fullName>
    </submittedName>
</protein>
<keyword evidence="1" id="KW-0677">Repeat</keyword>
<dbReference type="Proteomes" id="UP000634647">
    <property type="component" value="Unassembled WGS sequence"/>
</dbReference>
<reference evidence="4" key="1">
    <citation type="journal article" date="2014" name="Int. J. Syst. Evol. Microbiol.">
        <title>Complete genome sequence of Corynebacterium casei LMG S-19264T (=DSM 44701T), isolated from a smear-ripened cheese.</title>
        <authorList>
            <consortium name="US DOE Joint Genome Institute (JGI-PGF)"/>
            <person name="Walter F."/>
            <person name="Albersmeier A."/>
            <person name="Kalinowski J."/>
            <person name="Ruckert C."/>
        </authorList>
    </citation>
    <scope>NUCLEOTIDE SEQUENCE</scope>
    <source>
        <strain evidence="4">CGMCC 1.10859</strain>
    </source>
</reference>
<organism evidence="4 7">
    <name type="scientific">Allgaiera indica</name>
    <dbReference type="NCBI Taxonomy" id="765699"/>
    <lineage>
        <taxon>Bacteria</taxon>
        <taxon>Pseudomonadati</taxon>
        <taxon>Pseudomonadota</taxon>
        <taxon>Alphaproteobacteria</taxon>
        <taxon>Rhodobacterales</taxon>
        <taxon>Paracoccaceae</taxon>
        <taxon>Allgaiera</taxon>
    </lineage>
</organism>
<dbReference type="PROSITE" id="PS50297">
    <property type="entry name" value="ANK_REP_REGION"/>
    <property type="match status" value="1"/>
</dbReference>
<dbReference type="GO" id="GO:0085020">
    <property type="term" value="P:protein K6-linked ubiquitination"/>
    <property type="evidence" value="ECO:0007669"/>
    <property type="project" value="TreeGrafter"/>
</dbReference>
<evidence type="ECO:0000313" key="6">
    <source>
        <dbReference type="Proteomes" id="UP000199541"/>
    </source>
</evidence>
<dbReference type="RefSeq" id="WP_092163942.1">
    <property type="nucleotide sequence ID" value="NZ_BNAB01000002.1"/>
</dbReference>